<organism evidence="1 2">
    <name type="scientific">Peltaster fructicola</name>
    <dbReference type="NCBI Taxonomy" id="286661"/>
    <lineage>
        <taxon>Eukaryota</taxon>
        <taxon>Fungi</taxon>
        <taxon>Dikarya</taxon>
        <taxon>Ascomycota</taxon>
        <taxon>Pezizomycotina</taxon>
        <taxon>Dothideomycetes</taxon>
        <taxon>Dothideomycetes incertae sedis</taxon>
        <taxon>Peltaster</taxon>
    </lineage>
</organism>
<keyword evidence="2" id="KW-1185">Reference proteome</keyword>
<dbReference type="AlphaFoldDB" id="A0A6H0XQ63"/>
<reference evidence="1 2" key="1">
    <citation type="journal article" date="2016" name="Sci. Rep.">
        <title>Peltaster fructicola genome reveals evolution from an invasive phytopathogen to an ectophytic parasite.</title>
        <authorList>
            <person name="Xu C."/>
            <person name="Chen H."/>
            <person name="Gleason M.L."/>
            <person name="Xu J.R."/>
            <person name="Liu H."/>
            <person name="Zhang R."/>
            <person name="Sun G."/>
        </authorList>
    </citation>
    <scope>NUCLEOTIDE SEQUENCE [LARGE SCALE GENOMIC DNA]</scope>
    <source>
        <strain evidence="1 2">LNHT1506</strain>
    </source>
</reference>
<dbReference type="EMBL" id="CP051140">
    <property type="protein sequence ID" value="QIW96777.1"/>
    <property type="molecule type" value="Genomic_DNA"/>
</dbReference>
<name>A0A6H0XQ63_9PEZI</name>
<dbReference type="Proteomes" id="UP000503462">
    <property type="component" value="Chromosome 2"/>
</dbReference>
<evidence type="ECO:0000313" key="2">
    <source>
        <dbReference type="Proteomes" id="UP000503462"/>
    </source>
</evidence>
<proteinExistence type="predicted"/>
<sequence length="75" mass="8779">MVDQAQGSKHTDTSQLSLRASTDQHAVQLIQRLRCFESAEVEDRNSLWDRLKSLFVHFFHINLSFGRQRTLFQSD</sequence>
<protein>
    <submittedName>
        <fullName evidence="1">Uncharacterized protein</fullName>
    </submittedName>
</protein>
<evidence type="ECO:0000313" key="1">
    <source>
        <dbReference type="EMBL" id="QIW96777.1"/>
    </source>
</evidence>
<gene>
    <name evidence="1" type="ORF">AMS68_002295</name>
</gene>
<accession>A0A6H0XQ63</accession>